<evidence type="ECO:0000256" key="12">
    <source>
        <dbReference type="PROSITE-ProRule" id="PRU00042"/>
    </source>
</evidence>
<dbReference type="GO" id="GO:0008270">
    <property type="term" value="F:zinc ion binding"/>
    <property type="evidence" value="ECO:0007669"/>
    <property type="project" value="UniProtKB-KW"/>
</dbReference>
<evidence type="ECO:0000256" key="6">
    <source>
        <dbReference type="ARBA" id="ARBA00022771"/>
    </source>
</evidence>
<protein>
    <submittedName>
        <fullName evidence="15">ZN544 protein</fullName>
    </submittedName>
</protein>
<evidence type="ECO:0000256" key="4">
    <source>
        <dbReference type="ARBA" id="ARBA00022723"/>
    </source>
</evidence>
<keyword evidence="8" id="KW-0805">Transcription regulation</keyword>
<dbReference type="SUPFAM" id="SSF57667">
    <property type="entry name" value="beta-beta-alpha zinc fingers"/>
    <property type="match status" value="1"/>
</dbReference>
<keyword evidence="5" id="KW-0677">Repeat</keyword>
<evidence type="ECO:0000256" key="3">
    <source>
        <dbReference type="ARBA" id="ARBA00006991"/>
    </source>
</evidence>
<feature type="non-terminal residue" evidence="15">
    <location>
        <position position="54"/>
    </location>
</feature>
<feature type="domain" description="C2H2-type" evidence="14">
    <location>
        <begin position="27"/>
        <end position="54"/>
    </location>
</feature>
<keyword evidence="4" id="KW-0479">Metal-binding</keyword>
<feature type="compositionally biased region" description="Basic and acidic residues" evidence="13">
    <location>
        <begin position="14"/>
        <end position="28"/>
    </location>
</feature>
<accession>A0A851XA86</accession>
<organism evidence="15 16">
    <name type="scientific">Corvus moneduloides</name>
    <name type="common">New Caledonian crow</name>
    <dbReference type="NCBI Taxonomy" id="1196302"/>
    <lineage>
        <taxon>Eukaryota</taxon>
        <taxon>Metazoa</taxon>
        <taxon>Chordata</taxon>
        <taxon>Craniata</taxon>
        <taxon>Vertebrata</taxon>
        <taxon>Euteleostomi</taxon>
        <taxon>Archelosauria</taxon>
        <taxon>Archosauria</taxon>
        <taxon>Dinosauria</taxon>
        <taxon>Saurischia</taxon>
        <taxon>Theropoda</taxon>
        <taxon>Coelurosauria</taxon>
        <taxon>Aves</taxon>
        <taxon>Neognathae</taxon>
        <taxon>Neoaves</taxon>
        <taxon>Telluraves</taxon>
        <taxon>Australaves</taxon>
        <taxon>Passeriformes</taxon>
        <taxon>Corvoidea</taxon>
        <taxon>Corvidae</taxon>
        <taxon>Corvus</taxon>
    </lineage>
</organism>
<keyword evidence="9" id="KW-0238">DNA-binding</keyword>
<dbReference type="FunFam" id="3.30.160.60:FF:000869">
    <property type="entry name" value="Zinc finger protein 213"/>
    <property type="match status" value="1"/>
</dbReference>
<evidence type="ECO:0000256" key="11">
    <source>
        <dbReference type="ARBA" id="ARBA00023242"/>
    </source>
</evidence>
<keyword evidence="11" id="KW-0539">Nucleus</keyword>
<dbReference type="PANTHER" id="PTHR23226:SF416">
    <property type="entry name" value="FI01424P"/>
    <property type="match status" value="1"/>
</dbReference>
<comment type="caution">
    <text evidence="15">The sequence shown here is derived from an EMBL/GenBank/DDBJ whole genome shotgun (WGS) entry which is preliminary data.</text>
</comment>
<name>A0A851XA86_CORMO</name>
<feature type="region of interest" description="Disordered" evidence="13">
    <location>
        <begin position="1"/>
        <end position="28"/>
    </location>
</feature>
<feature type="non-terminal residue" evidence="15">
    <location>
        <position position="1"/>
    </location>
</feature>
<dbReference type="EMBL" id="WBNF01000796">
    <property type="protein sequence ID" value="NXD60559.1"/>
    <property type="molecule type" value="Genomic_DNA"/>
</dbReference>
<sequence length="54" mass="6200">VPGRGRRSSQRSEVVVHEQHHDGEKPHTCGECGKNFRWSSNLINHQMIHTGERP</sequence>
<comment type="function">
    <text evidence="1">May be involved in transcriptional regulation.</text>
</comment>
<evidence type="ECO:0000259" key="14">
    <source>
        <dbReference type="PROSITE" id="PS50157"/>
    </source>
</evidence>
<keyword evidence="10" id="KW-0804">Transcription</keyword>
<evidence type="ECO:0000256" key="8">
    <source>
        <dbReference type="ARBA" id="ARBA00023015"/>
    </source>
</evidence>
<dbReference type="PANTHER" id="PTHR23226">
    <property type="entry name" value="ZINC FINGER AND SCAN DOMAIN-CONTAINING"/>
    <property type="match status" value="1"/>
</dbReference>
<dbReference type="InterPro" id="IPR036236">
    <property type="entry name" value="Znf_C2H2_sf"/>
</dbReference>
<evidence type="ECO:0000256" key="5">
    <source>
        <dbReference type="ARBA" id="ARBA00022737"/>
    </source>
</evidence>
<keyword evidence="6 12" id="KW-0863">Zinc-finger</keyword>
<evidence type="ECO:0000256" key="1">
    <source>
        <dbReference type="ARBA" id="ARBA00003767"/>
    </source>
</evidence>
<evidence type="ECO:0000256" key="13">
    <source>
        <dbReference type="SAM" id="MobiDB-lite"/>
    </source>
</evidence>
<dbReference type="Proteomes" id="UP000603793">
    <property type="component" value="Unassembled WGS sequence"/>
</dbReference>
<dbReference type="InterPro" id="IPR013087">
    <property type="entry name" value="Znf_C2H2_type"/>
</dbReference>
<reference evidence="15" key="1">
    <citation type="submission" date="2019-09" db="EMBL/GenBank/DDBJ databases">
        <title>Bird 10,000 Genomes (B10K) Project - Family phase.</title>
        <authorList>
            <person name="Zhang G."/>
        </authorList>
    </citation>
    <scope>NUCLEOTIDE SEQUENCE</scope>
    <source>
        <strain evidence="15">OUT-0060</strain>
        <tissue evidence="15">Blood</tissue>
    </source>
</reference>
<evidence type="ECO:0000313" key="15">
    <source>
        <dbReference type="EMBL" id="NXD60559.1"/>
    </source>
</evidence>
<dbReference type="GO" id="GO:0000978">
    <property type="term" value="F:RNA polymerase II cis-regulatory region sequence-specific DNA binding"/>
    <property type="evidence" value="ECO:0007669"/>
    <property type="project" value="TreeGrafter"/>
</dbReference>
<dbReference type="Gene3D" id="3.30.160.60">
    <property type="entry name" value="Classic Zinc Finger"/>
    <property type="match status" value="2"/>
</dbReference>
<comment type="subcellular location">
    <subcellularLocation>
        <location evidence="2">Nucleus</location>
    </subcellularLocation>
</comment>
<dbReference type="GO" id="GO:0000981">
    <property type="term" value="F:DNA-binding transcription factor activity, RNA polymerase II-specific"/>
    <property type="evidence" value="ECO:0007669"/>
    <property type="project" value="TreeGrafter"/>
</dbReference>
<comment type="similarity">
    <text evidence="3">Belongs to the krueppel C2H2-type zinc-finger protein family.</text>
</comment>
<evidence type="ECO:0000256" key="7">
    <source>
        <dbReference type="ARBA" id="ARBA00022833"/>
    </source>
</evidence>
<proteinExistence type="inferred from homology"/>
<dbReference type="AlphaFoldDB" id="A0A851XA86"/>
<dbReference type="PROSITE" id="PS00028">
    <property type="entry name" value="ZINC_FINGER_C2H2_1"/>
    <property type="match status" value="1"/>
</dbReference>
<evidence type="ECO:0000256" key="9">
    <source>
        <dbReference type="ARBA" id="ARBA00023125"/>
    </source>
</evidence>
<dbReference type="GO" id="GO:0005634">
    <property type="term" value="C:nucleus"/>
    <property type="evidence" value="ECO:0007669"/>
    <property type="project" value="UniProtKB-SubCell"/>
</dbReference>
<evidence type="ECO:0000256" key="2">
    <source>
        <dbReference type="ARBA" id="ARBA00004123"/>
    </source>
</evidence>
<evidence type="ECO:0000313" key="16">
    <source>
        <dbReference type="Proteomes" id="UP000603793"/>
    </source>
</evidence>
<dbReference type="PROSITE" id="PS50157">
    <property type="entry name" value="ZINC_FINGER_C2H2_2"/>
    <property type="match status" value="1"/>
</dbReference>
<evidence type="ECO:0000256" key="10">
    <source>
        <dbReference type="ARBA" id="ARBA00023163"/>
    </source>
</evidence>
<keyword evidence="7" id="KW-0862">Zinc</keyword>
<gene>
    <name evidence="15" type="primary">Znf544_1</name>
    <name evidence="15" type="ORF">CORMON_R13003</name>
</gene>